<dbReference type="InterPro" id="IPR017926">
    <property type="entry name" value="GATASE"/>
</dbReference>
<feature type="domain" description="Glutamine amidotransferase" evidence="1">
    <location>
        <begin position="42"/>
        <end position="184"/>
    </location>
</feature>
<keyword evidence="3" id="KW-1185">Reference proteome</keyword>
<dbReference type="Gene3D" id="3.40.50.880">
    <property type="match status" value="1"/>
</dbReference>
<proteinExistence type="predicted"/>
<keyword evidence="2" id="KW-0808">Transferase</keyword>
<reference evidence="2 3" key="1">
    <citation type="submission" date="2019-09" db="EMBL/GenBank/DDBJ databases">
        <title>Genome sequence of Rhodovastum atsumiense, a diverse member of the Acetobacteraceae family of non-sulfur purple photosynthetic bacteria.</title>
        <authorList>
            <person name="Meyer T."/>
            <person name="Kyndt J."/>
        </authorList>
    </citation>
    <scope>NUCLEOTIDE SEQUENCE [LARGE SCALE GENOMIC DNA]</scope>
    <source>
        <strain evidence="2 3">DSM 21279</strain>
    </source>
</reference>
<dbReference type="CDD" id="cd01741">
    <property type="entry name" value="GATase1_1"/>
    <property type="match status" value="1"/>
</dbReference>
<dbReference type="PANTHER" id="PTHR42695:SF5">
    <property type="entry name" value="GLUTAMINE AMIDOTRANSFERASE YLR126C-RELATED"/>
    <property type="match status" value="1"/>
</dbReference>
<name>A0A5M6ILS6_9PROT</name>
<evidence type="ECO:0000313" key="3">
    <source>
        <dbReference type="Proteomes" id="UP000325255"/>
    </source>
</evidence>
<evidence type="ECO:0000259" key="1">
    <source>
        <dbReference type="Pfam" id="PF00117"/>
    </source>
</evidence>
<dbReference type="AlphaFoldDB" id="A0A5M6ILS6"/>
<sequence length="239" mass="25655">MRILVFQHLAVEHPGVFRDLWAARGDQYRAVELDAGEPVPDLDGFDLLVAMGGPMDVWQEDLHPWLVAEKAAIATWVRDLGRPYLGVCLGHQLLAAALGGEVGLMARPEVGLAEVELTPEGRADPLFAGLPDRCLTFQWHGAEIRRLPPGGVVLAGNAACPVQAIRWGRHAYGVQYHVEITPRTVPDWQAIPEYAASLQAALGVDGAARLEGDVAERLPAFGAAAWRLDANLTAIVGGG</sequence>
<dbReference type="InterPro" id="IPR044992">
    <property type="entry name" value="ChyE-like"/>
</dbReference>
<gene>
    <name evidence="2" type="ORF">F1189_25320</name>
</gene>
<dbReference type="OrthoDB" id="7365442at2"/>
<dbReference type="Proteomes" id="UP000325255">
    <property type="component" value="Unassembled WGS sequence"/>
</dbReference>
<dbReference type="EMBL" id="VWPK01000056">
    <property type="protein sequence ID" value="KAA5609231.1"/>
    <property type="molecule type" value="Genomic_DNA"/>
</dbReference>
<dbReference type="GO" id="GO:0005829">
    <property type="term" value="C:cytosol"/>
    <property type="evidence" value="ECO:0007669"/>
    <property type="project" value="TreeGrafter"/>
</dbReference>
<dbReference type="PANTHER" id="PTHR42695">
    <property type="entry name" value="GLUTAMINE AMIDOTRANSFERASE YLR126C-RELATED"/>
    <property type="match status" value="1"/>
</dbReference>
<dbReference type="PROSITE" id="PS51273">
    <property type="entry name" value="GATASE_TYPE_1"/>
    <property type="match status" value="1"/>
</dbReference>
<dbReference type="GO" id="GO:0016740">
    <property type="term" value="F:transferase activity"/>
    <property type="evidence" value="ECO:0007669"/>
    <property type="project" value="UniProtKB-KW"/>
</dbReference>
<organism evidence="2 3">
    <name type="scientific">Rhodovastum atsumiense</name>
    <dbReference type="NCBI Taxonomy" id="504468"/>
    <lineage>
        <taxon>Bacteria</taxon>
        <taxon>Pseudomonadati</taxon>
        <taxon>Pseudomonadota</taxon>
        <taxon>Alphaproteobacteria</taxon>
        <taxon>Acetobacterales</taxon>
        <taxon>Acetobacteraceae</taxon>
        <taxon>Rhodovastum</taxon>
    </lineage>
</organism>
<dbReference type="SUPFAM" id="SSF52317">
    <property type="entry name" value="Class I glutamine amidotransferase-like"/>
    <property type="match status" value="1"/>
</dbReference>
<accession>A0A5M6ILS6</accession>
<protein>
    <submittedName>
        <fullName evidence="2">Type 1 glutamine amidotransferase</fullName>
    </submittedName>
</protein>
<dbReference type="Pfam" id="PF00117">
    <property type="entry name" value="GATase"/>
    <property type="match status" value="1"/>
</dbReference>
<keyword evidence="2" id="KW-0315">Glutamine amidotransferase</keyword>
<dbReference type="InterPro" id="IPR029062">
    <property type="entry name" value="Class_I_gatase-like"/>
</dbReference>
<comment type="caution">
    <text evidence="2">The sequence shown here is derived from an EMBL/GenBank/DDBJ whole genome shotgun (WGS) entry which is preliminary data.</text>
</comment>
<evidence type="ECO:0000313" key="2">
    <source>
        <dbReference type="EMBL" id="KAA5609231.1"/>
    </source>
</evidence>